<accession>A0A9W8B6L4</accession>
<dbReference type="EMBL" id="JANBQB010000024">
    <property type="protein sequence ID" value="KAJ1984291.1"/>
    <property type="molecule type" value="Genomic_DNA"/>
</dbReference>
<dbReference type="InterPro" id="IPR023271">
    <property type="entry name" value="Aquaporin-like"/>
</dbReference>
<feature type="transmembrane region" description="Helical" evidence="8">
    <location>
        <begin position="33"/>
        <end position="56"/>
    </location>
</feature>
<evidence type="ECO:0000256" key="1">
    <source>
        <dbReference type="ARBA" id="ARBA00004141"/>
    </source>
</evidence>
<reference evidence="9" key="1">
    <citation type="submission" date="2022-07" db="EMBL/GenBank/DDBJ databases">
        <title>Phylogenomic reconstructions and comparative analyses of Kickxellomycotina fungi.</title>
        <authorList>
            <person name="Reynolds N.K."/>
            <person name="Stajich J.E."/>
            <person name="Barry K."/>
            <person name="Grigoriev I.V."/>
            <person name="Crous P."/>
            <person name="Smith M.E."/>
        </authorList>
    </citation>
    <scope>NUCLEOTIDE SEQUENCE</scope>
    <source>
        <strain evidence="9">RSA 567</strain>
    </source>
</reference>
<dbReference type="InterPro" id="IPR000425">
    <property type="entry name" value="MIP"/>
</dbReference>
<dbReference type="AlphaFoldDB" id="A0A9W8B6L4"/>
<sequence>MADLGPSTQPLLATGDQLSSRQWRRWRYCYREYLAEFFGTYVLCALGVGGSISAVLNSDAQGQYAILVALSWGLGVMLGLFSTQNVSGGHINPALTCAFACWRRFPLRKIPGYLFCQLLGAFAASGTLHLLFMQSLNTYARQQGHTNHGVLTASLFTSFPIPEVNNATGFLSTALAGAFITVGALAVSGPRNVLPVGWSPLANGLFFSAVILSLTFQSMGGVNPACDIGPRLYLIAAGWNISLFHTSGHYFWVPIVAPCIGAMLGGLAFHLFVNHRGKLKES</sequence>
<dbReference type="Pfam" id="PF00230">
    <property type="entry name" value="MIP"/>
    <property type="match status" value="1"/>
</dbReference>
<dbReference type="InterPro" id="IPR050363">
    <property type="entry name" value="MIP/Aquaporin"/>
</dbReference>
<comment type="subcellular location">
    <subcellularLocation>
        <location evidence="1">Membrane</location>
        <topology evidence="1">Multi-pass membrane protein</topology>
    </subcellularLocation>
</comment>
<evidence type="ECO:0000313" key="9">
    <source>
        <dbReference type="EMBL" id="KAJ1984291.1"/>
    </source>
</evidence>
<dbReference type="Gene3D" id="1.20.1080.10">
    <property type="entry name" value="Glycerol uptake facilitator protein"/>
    <property type="match status" value="1"/>
</dbReference>
<dbReference type="OrthoDB" id="3222at2759"/>
<keyword evidence="10" id="KW-1185">Reference proteome</keyword>
<feature type="transmembrane region" description="Helical" evidence="8">
    <location>
        <begin position="194"/>
        <end position="214"/>
    </location>
</feature>
<evidence type="ECO:0000256" key="7">
    <source>
        <dbReference type="RuleBase" id="RU000477"/>
    </source>
</evidence>
<keyword evidence="5 8" id="KW-1133">Transmembrane helix</keyword>
<dbReference type="GO" id="GO:0005886">
    <property type="term" value="C:plasma membrane"/>
    <property type="evidence" value="ECO:0007669"/>
    <property type="project" value="TreeGrafter"/>
</dbReference>
<feature type="transmembrane region" description="Helical" evidence="8">
    <location>
        <begin position="250"/>
        <end position="273"/>
    </location>
</feature>
<comment type="similarity">
    <text evidence="2 7">Belongs to the MIP/aquaporin (TC 1.A.8) family.</text>
</comment>
<evidence type="ECO:0000313" key="10">
    <source>
        <dbReference type="Proteomes" id="UP001151582"/>
    </source>
</evidence>
<comment type="caution">
    <text evidence="9">The sequence shown here is derived from an EMBL/GenBank/DDBJ whole genome shotgun (WGS) entry which is preliminary data.</text>
</comment>
<evidence type="ECO:0000256" key="4">
    <source>
        <dbReference type="ARBA" id="ARBA00022692"/>
    </source>
</evidence>
<dbReference type="PANTHER" id="PTHR43829">
    <property type="entry name" value="AQUAPORIN OR AQUAGLYCEROPORIN RELATED"/>
    <property type="match status" value="1"/>
</dbReference>
<feature type="transmembrane region" description="Helical" evidence="8">
    <location>
        <begin position="112"/>
        <end position="132"/>
    </location>
</feature>
<gene>
    <name evidence="9" type="primary">FPS1_4</name>
    <name evidence="9" type="ORF">H4R34_000759</name>
</gene>
<evidence type="ECO:0000256" key="2">
    <source>
        <dbReference type="ARBA" id="ARBA00006175"/>
    </source>
</evidence>
<dbReference type="Proteomes" id="UP001151582">
    <property type="component" value="Unassembled WGS sequence"/>
</dbReference>
<feature type="transmembrane region" description="Helical" evidence="8">
    <location>
        <begin position="62"/>
        <end position="81"/>
    </location>
</feature>
<dbReference type="SUPFAM" id="SSF81338">
    <property type="entry name" value="Aquaporin-like"/>
    <property type="match status" value="1"/>
</dbReference>
<evidence type="ECO:0000256" key="5">
    <source>
        <dbReference type="ARBA" id="ARBA00022989"/>
    </source>
</evidence>
<dbReference type="GO" id="GO:0015254">
    <property type="term" value="F:glycerol channel activity"/>
    <property type="evidence" value="ECO:0007669"/>
    <property type="project" value="TreeGrafter"/>
</dbReference>
<proteinExistence type="inferred from homology"/>
<organism evidence="9 10">
    <name type="scientific">Dimargaris verticillata</name>
    <dbReference type="NCBI Taxonomy" id="2761393"/>
    <lineage>
        <taxon>Eukaryota</taxon>
        <taxon>Fungi</taxon>
        <taxon>Fungi incertae sedis</taxon>
        <taxon>Zoopagomycota</taxon>
        <taxon>Kickxellomycotina</taxon>
        <taxon>Dimargaritomycetes</taxon>
        <taxon>Dimargaritales</taxon>
        <taxon>Dimargaritaceae</taxon>
        <taxon>Dimargaris</taxon>
    </lineage>
</organism>
<dbReference type="PANTHER" id="PTHR43829:SF9">
    <property type="entry name" value="AQUAPORIN-9"/>
    <property type="match status" value="1"/>
</dbReference>
<name>A0A9W8B6L4_9FUNG</name>
<evidence type="ECO:0000256" key="3">
    <source>
        <dbReference type="ARBA" id="ARBA00022448"/>
    </source>
</evidence>
<evidence type="ECO:0000256" key="6">
    <source>
        <dbReference type="ARBA" id="ARBA00023136"/>
    </source>
</evidence>
<evidence type="ECO:0000256" key="8">
    <source>
        <dbReference type="SAM" id="Phobius"/>
    </source>
</evidence>
<protein>
    <submittedName>
        <fullName evidence="9">Glycerol channel</fullName>
    </submittedName>
</protein>
<feature type="transmembrane region" description="Helical" evidence="8">
    <location>
        <begin position="167"/>
        <end position="187"/>
    </location>
</feature>
<keyword evidence="6 8" id="KW-0472">Membrane</keyword>
<dbReference type="PRINTS" id="PR00783">
    <property type="entry name" value="MINTRINSICP"/>
</dbReference>
<keyword evidence="3 7" id="KW-0813">Transport</keyword>
<keyword evidence="4 7" id="KW-0812">Transmembrane</keyword>